<accession>A0A4V4NDW0</accession>
<sequence>MFSKTFLVTLVAVSSVLAAPLESRQINPSVTLCSNKDYNDCDTVHFHYGICEPAGRLNDKVSSLNANGHKCVFYNDTGCRNGGGQIDTSGAVSNIRTHPNFSTMNDDVSSFLCTL</sequence>
<name>A0A4V4NDW0_9PEZI</name>
<dbReference type="Gene3D" id="2.60.20.10">
    <property type="entry name" value="Crystallins"/>
    <property type="match status" value="1"/>
</dbReference>
<proteinExistence type="predicted"/>
<dbReference type="EMBL" id="MWPZ01000001">
    <property type="protein sequence ID" value="TID06402.1"/>
    <property type="molecule type" value="Genomic_DNA"/>
</dbReference>
<evidence type="ECO:0000256" key="1">
    <source>
        <dbReference type="SAM" id="SignalP"/>
    </source>
</evidence>
<comment type="caution">
    <text evidence="2">The sequence shown here is derived from an EMBL/GenBank/DDBJ whole genome shotgun (WGS) entry which is preliminary data.</text>
</comment>
<evidence type="ECO:0000313" key="3">
    <source>
        <dbReference type="Proteomes" id="UP000305883"/>
    </source>
</evidence>
<evidence type="ECO:0000313" key="2">
    <source>
        <dbReference type="EMBL" id="TID06402.1"/>
    </source>
</evidence>
<dbReference type="OrthoDB" id="2910287at2759"/>
<gene>
    <name evidence="2" type="ORF">CH35J_000392</name>
</gene>
<dbReference type="Proteomes" id="UP000305883">
    <property type="component" value="Unassembled WGS sequence"/>
</dbReference>
<protein>
    <recommendedName>
        <fullName evidence="4">Ecp1(P1)</fullName>
    </recommendedName>
</protein>
<feature type="chain" id="PRO_5020917893" description="Ecp1(P1)" evidence="1">
    <location>
        <begin position="19"/>
        <end position="115"/>
    </location>
</feature>
<keyword evidence="1" id="KW-0732">Signal</keyword>
<organism evidence="2 3">
    <name type="scientific">Colletotrichum higginsianum</name>
    <dbReference type="NCBI Taxonomy" id="80884"/>
    <lineage>
        <taxon>Eukaryota</taxon>
        <taxon>Fungi</taxon>
        <taxon>Dikarya</taxon>
        <taxon>Ascomycota</taxon>
        <taxon>Pezizomycotina</taxon>
        <taxon>Sordariomycetes</taxon>
        <taxon>Hypocreomycetidae</taxon>
        <taxon>Glomerellales</taxon>
        <taxon>Glomerellaceae</taxon>
        <taxon>Colletotrichum</taxon>
        <taxon>Colletotrichum destructivum species complex</taxon>
    </lineage>
</organism>
<evidence type="ECO:0008006" key="4">
    <source>
        <dbReference type="Google" id="ProtNLM"/>
    </source>
</evidence>
<dbReference type="AlphaFoldDB" id="A0A4V4NDW0"/>
<feature type="signal peptide" evidence="1">
    <location>
        <begin position="1"/>
        <end position="18"/>
    </location>
</feature>
<reference evidence="2 3" key="1">
    <citation type="journal article" date="2019" name="Genome Biol. Evol.">
        <title>Genomic Plasticity Mediated by Transposable Elements in the Plant Pathogenic Fungus Colletotrichum higginsianum.</title>
        <authorList>
            <person name="Tsushima A."/>
            <person name="Gan P."/>
            <person name="Kumakura N."/>
            <person name="Narusaka M."/>
            <person name="Takano Y."/>
            <person name="Narusaka Y."/>
            <person name="Shirasu K."/>
        </authorList>
    </citation>
    <scope>NUCLEOTIDE SEQUENCE [LARGE SCALE GENOMIC DNA]</scope>
    <source>
        <strain evidence="2 3">MAFF305635-RFP</strain>
    </source>
</reference>